<keyword evidence="2 5" id="KW-0812">Transmembrane</keyword>
<feature type="transmembrane region" description="Helical" evidence="5">
    <location>
        <begin position="76"/>
        <end position="96"/>
    </location>
</feature>
<feature type="transmembrane region" description="Helical" evidence="5">
    <location>
        <begin position="164"/>
        <end position="184"/>
    </location>
</feature>
<feature type="transmembrane region" description="Helical" evidence="5">
    <location>
        <begin position="412"/>
        <end position="429"/>
    </location>
</feature>
<evidence type="ECO:0000256" key="3">
    <source>
        <dbReference type="ARBA" id="ARBA00022989"/>
    </source>
</evidence>
<dbReference type="STRING" id="394958.BGI42_12635"/>
<feature type="transmembrane region" description="Helical" evidence="5">
    <location>
        <begin position="12"/>
        <end position="38"/>
    </location>
</feature>
<feature type="transmembrane region" description="Helical" evidence="5">
    <location>
        <begin position="269"/>
        <end position="288"/>
    </location>
</feature>
<accession>A0A1D7XMG7</accession>
<evidence type="ECO:0000256" key="2">
    <source>
        <dbReference type="ARBA" id="ARBA00022692"/>
    </source>
</evidence>
<dbReference type="GO" id="GO:0016020">
    <property type="term" value="C:membrane"/>
    <property type="evidence" value="ECO:0007669"/>
    <property type="project" value="UniProtKB-SubCell"/>
</dbReference>
<proteinExistence type="predicted"/>
<gene>
    <name evidence="7" type="ORF">BGI42_12635</name>
</gene>
<evidence type="ECO:0000313" key="7">
    <source>
        <dbReference type="EMBL" id="AOR24531.1"/>
    </source>
</evidence>
<organism evidence="7 8">
    <name type="scientific">Clostridium taeniosporum</name>
    <dbReference type="NCBI Taxonomy" id="394958"/>
    <lineage>
        <taxon>Bacteria</taxon>
        <taxon>Bacillati</taxon>
        <taxon>Bacillota</taxon>
        <taxon>Clostridia</taxon>
        <taxon>Eubacteriales</taxon>
        <taxon>Clostridiaceae</taxon>
        <taxon>Clostridium</taxon>
    </lineage>
</organism>
<dbReference type="PANTHER" id="PTHR37422">
    <property type="entry name" value="TEICHURONIC ACID BIOSYNTHESIS PROTEIN TUAE"/>
    <property type="match status" value="1"/>
</dbReference>
<name>A0A1D7XMG7_9CLOT</name>
<feature type="transmembrane region" description="Helical" evidence="5">
    <location>
        <begin position="222"/>
        <end position="239"/>
    </location>
</feature>
<dbReference type="RefSeq" id="WP_069680658.1">
    <property type="nucleotide sequence ID" value="NZ_CP017253.2"/>
</dbReference>
<keyword evidence="8" id="KW-1185">Reference proteome</keyword>
<feature type="transmembrane region" description="Helical" evidence="5">
    <location>
        <begin position="295"/>
        <end position="312"/>
    </location>
</feature>
<evidence type="ECO:0000259" key="6">
    <source>
        <dbReference type="Pfam" id="PF04932"/>
    </source>
</evidence>
<dbReference type="Pfam" id="PF04932">
    <property type="entry name" value="Wzy_C"/>
    <property type="match status" value="1"/>
</dbReference>
<comment type="subcellular location">
    <subcellularLocation>
        <location evidence="1">Membrane</location>
        <topology evidence="1">Multi-pass membrane protein</topology>
    </subcellularLocation>
</comment>
<dbReference type="PANTHER" id="PTHR37422:SF23">
    <property type="entry name" value="TEICHURONIC ACID BIOSYNTHESIS PROTEIN TUAE"/>
    <property type="match status" value="1"/>
</dbReference>
<feature type="transmembrane region" description="Helical" evidence="5">
    <location>
        <begin position="108"/>
        <end position="128"/>
    </location>
</feature>
<evidence type="ECO:0000256" key="4">
    <source>
        <dbReference type="ARBA" id="ARBA00023136"/>
    </source>
</evidence>
<feature type="transmembrane region" description="Helical" evidence="5">
    <location>
        <begin position="246"/>
        <end position="263"/>
    </location>
</feature>
<keyword evidence="3 5" id="KW-1133">Transmembrane helix</keyword>
<dbReference type="OrthoDB" id="9255580at2"/>
<dbReference type="EMBL" id="CP017253">
    <property type="protein sequence ID" value="AOR24531.1"/>
    <property type="molecule type" value="Genomic_DNA"/>
</dbReference>
<reference evidence="8" key="1">
    <citation type="submission" date="2016-09" db="EMBL/GenBank/DDBJ databases">
        <title>Genomics of Clostridium taeniosporum, an organism which forms endospores with ribbon-like appendages.</title>
        <authorList>
            <person name="Walker J.R."/>
        </authorList>
    </citation>
    <scope>NUCLEOTIDE SEQUENCE [LARGE SCALE GENOMIC DNA]</scope>
    <source>
        <strain evidence="8">1/k</strain>
    </source>
</reference>
<protein>
    <submittedName>
        <fullName evidence="7">O-antigen polymerase</fullName>
    </submittedName>
</protein>
<evidence type="ECO:0000256" key="5">
    <source>
        <dbReference type="SAM" id="Phobius"/>
    </source>
</evidence>
<feature type="transmembrane region" description="Helical" evidence="5">
    <location>
        <begin position="459"/>
        <end position="478"/>
    </location>
</feature>
<dbReference type="AlphaFoldDB" id="A0A1D7XMG7"/>
<feature type="transmembrane region" description="Helical" evidence="5">
    <location>
        <begin position="134"/>
        <end position="152"/>
    </location>
</feature>
<dbReference type="KEGG" id="ctae:BGI42_12635"/>
<dbReference type="InterPro" id="IPR007016">
    <property type="entry name" value="O-antigen_ligase-rel_domated"/>
</dbReference>
<evidence type="ECO:0000256" key="1">
    <source>
        <dbReference type="ARBA" id="ARBA00004141"/>
    </source>
</evidence>
<evidence type="ECO:0000313" key="8">
    <source>
        <dbReference type="Proteomes" id="UP000094652"/>
    </source>
</evidence>
<sequence length="496" mass="56328">MNREDKNRNIFITIISIIAMVFGIANGNYIIPIMYIITLVISSNIIKEKAIYDQMYCALLVSAFYDYALHAPGVESIYMFHIILGLCTLMSLYRLVKDIEVVKHIDKKILGIYVIWFIYMCGSIFWAMSKSLSIKYIAIYLMMFAFIFNMMVYNINKDRLKKTVNLLLFLISVITLIAFIEVLLGKQLPIKHYADSFMDQLPEKDQNQINARPMAFSFNPNNLAATLAILSPLFFYAIYKCKKNSVKIWYTIISTIVFILIATTSSRTGFASIAFGVGVFLIYSIFNIKNIGIKNIIYPLILCITLGLSYKYNYLVMNIKPVEGHKIVENSLNNKVQSLENAQIQQGGEGSVNVRFTIINDVLRGTIKEKNYLGYGVGNVEQFIKNQGDTGNIYSPHCYAIEILGDFGLPGVALYGIYYLYLLIGNIILGIKRRSIYCFTAATGLIVFAPASFGPSSITYVFSYWILIGFAVACMQVYKKNNNDYTPTSEMKEFHF</sequence>
<feature type="transmembrane region" description="Helical" evidence="5">
    <location>
        <begin position="436"/>
        <end position="453"/>
    </location>
</feature>
<feature type="domain" description="O-antigen ligase-related" evidence="6">
    <location>
        <begin position="256"/>
        <end position="415"/>
    </location>
</feature>
<dbReference type="Proteomes" id="UP000094652">
    <property type="component" value="Chromosome"/>
</dbReference>
<keyword evidence="4 5" id="KW-0472">Membrane</keyword>
<dbReference type="InterPro" id="IPR051533">
    <property type="entry name" value="WaaL-like"/>
</dbReference>